<dbReference type="GO" id="GO:0008757">
    <property type="term" value="F:S-adenosylmethionine-dependent methyltransferase activity"/>
    <property type="evidence" value="ECO:0007669"/>
    <property type="project" value="InterPro"/>
</dbReference>
<dbReference type="AlphaFoldDB" id="A0AAP2Z7H2"/>
<dbReference type="Pfam" id="PF08241">
    <property type="entry name" value="Methyltransf_11"/>
    <property type="match status" value="1"/>
</dbReference>
<gene>
    <name evidence="2" type="ORF">OB919_06640</name>
</gene>
<sequence length="265" mass="28883">MHDDAEDGPSDGPDDEQKRAVAAAFDDAAAHYLESDAHRQGGDLEQLADWCADATRALDVATGAGHTADAIADRGLDTVIAADAAPSMVATALEAYDGLEGVIVDAERLPFAPGTFDAVTCRIAAHHFPDPVTYVSEVARVLEPGGTFAFEDSVAPADESLGTFINRVERLRDPTHVECYTTGQWLEWLREAGFEIEATKRMKKHLDFEDWADGQSCTGEPRREVERLLREASPDAKAAFDIEVVDGRVESFATHKCLIRARRLE</sequence>
<feature type="domain" description="Methyltransferase type 11" evidence="1">
    <location>
        <begin position="58"/>
        <end position="150"/>
    </location>
</feature>
<dbReference type="Gene3D" id="3.40.50.150">
    <property type="entry name" value="Vaccinia Virus protein VP39"/>
    <property type="match status" value="1"/>
</dbReference>
<keyword evidence="2" id="KW-0808">Transferase</keyword>
<keyword evidence="2" id="KW-0489">Methyltransferase</keyword>
<dbReference type="SUPFAM" id="SSF53335">
    <property type="entry name" value="S-adenosyl-L-methionine-dependent methyltransferases"/>
    <property type="match status" value="1"/>
</dbReference>
<dbReference type="PANTHER" id="PTHR43591">
    <property type="entry name" value="METHYLTRANSFERASE"/>
    <property type="match status" value="1"/>
</dbReference>
<dbReference type="InterPro" id="IPR029063">
    <property type="entry name" value="SAM-dependent_MTases_sf"/>
</dbReference>
<evidence type="ECO:0000259" key="1">
    <source>
        <dbReference type="Pfam" id="PF08241"/>
    </source>
</evidence>
<reference evidence="2 3" key="1">
    <citation type="submission" date="2022-09" db="EMBL/GenBank/DDBJ databases">
        <title>Enrichment on poylsaccharides allowed isolation of novel metabolic and taxonomic groups of Haloarchaea.</title>
        <authorList>
            <person name="Sorokin D.Y."/>
            <person name="Elcheninov A.G."/>
            <person name="Khizhniak T.V."/>
            <person name="Kolganova T.V."/>
            <person name="Kublanov I.V."/>
        </authorList>
    </citation>
    <scope>NUCLEOTIDE SEQUENCE [LARGE SCALE GENOMIC DNA]</scope>
    <source>
        <strain evidence="2 3">AArc-curdl1</strain>
    </source>
</reference>
<dbReference type="Proteomes" id="UP001321047">
    <property type="component" value="Unassembled WGS sequence"/>
</dbReference>
<organism evidence="2 3">
    <name type="scientific">Natronosalvus hydrolyticus</name>
    <dbReference type="NCBI Taxonomy" id="2979988"/>
    <lineage>
        <taxon>Archaea</taxon>
        <taxon>Methanobacteriati</taxon>
        <taxon>Methanobacteriota</taxon>
        <taxon>Stenosarchaea group</taxon>
        <taxon>Halobacteria</taxon>
        <taxon>Halobacteriales</taxon>
        <taxon>Natrialbaceae</taxon>
        <taxon>Natronosalvus</taxon>
    </lineage>
</organism>
<dbReference type="EMBL" id="JAOPJZ010000003">
    <property type="protein sequence ID" value="MCU4751658.1"/>
    <property type="molecule type" value="Genomic_DNA"/>
</dbReference>
<name>A0AAP2Z7H2_9EURY</name>
<protein>
    <submittedName>
        <fullName evidence="2">Class I SAM-dependent methyltransferase</fullName>
    </submittedName>
</protein>
<dbReference type="GO" id="GO:0032259">
    <property type="term" value="P:methylation"/>
    <property type="evidence" value="ECO:0007669"/>
    <property type="project" value="UniProtKB-KW"/>
</dbReference>
<evidence type="ECO:0000313" key="2">
    <source>
        <dbReference type="EMBL" id="MCU4751658.1"/>
    </source>
</evidence>
<dbReference type="RefSeq" id="WP_342807661.1">
    <property type="nucleotide sequence ID" value="NZ_JAOPJZ010000003.1"/>
</dbReference>
<comment type="caution">
    <text evidence="2">The sequence shown here is derived from an EMBL/GenBank/DDBJ whole genome shotgun (WGS) entry which is preliminary data.</text>
</comment>
<accession>A0AAP2Z7H2</accession>
<dbReference type="InterPro" id="IPR013216">
    <property type="entry name" value="Methyltransf_11"/>
</dbReference>
<evidence type="ECO:0000313" key="3">
    <source>
        <dbReference type="Proteomes" id="UP001321047"/>
    </source>
</evidence>
<dbReference type="CDD" id="cd02440">
    <property type="entry name" value="AdoMet_MTases"/>
    <property type="match status" value="1"/>
</dbReference>
<keyword evidence="3" id="KW-1185">Reference proteome</keyword>
<dbReference type="PANTHER" id="PTHR43591:SF24">
    <property type="entry name" value="2-METHOXY-6-POLYPRENYL-1,4-BENZOQUINOL METHYLASE, MITOCHONDRIAL"/>
    <property type="match status" value="1"/>
</dbReference>
<proteinExistence type="predicted"/>